<reference evidence="1 2" key="1">
    <citation type="submission" date="2016-10" db="EMBL/GenBank/DDBJ databases">
        <authorList>
            <person name="de Groot N.N."/>
        </authorList>
    </citation>
    <scope>NUCLEOTIDE SEQUENCE [LARGE SCALE GENOMIC DNA]</scope>
    <source>
        <strain evidence="1 2">CGMCC 4.3510</strain>
    </source>
</reference>
<protein>
    <submittedName>
        <fullName evidence="1">Uncharacterized protein</fullName>
    </submittedName>
</protein>
<keyword evidence="2" id="KW-1185">Reference proteome</keyword>
<evidence type="ECO:0000313" key="1">
    <source>
        <dbReference type="EMBL" id="SFF87211.1"/>
    </source>
</evidence>
<gene>
    <name evidence="1" type="ORF">SAMN05216251_13343</name>
</gene>
<name>A0A1I2MDC2_9ACTN</name>
<sequence length="63" mass="6935">MLVDRSKQTEHDREGLPWSACAVILLCGVELAAEVVHYGHVKVAVRIFESGGNVLEFVQAEAR</sequence>
<dbReference type="EMBL" id="FONG01000033">
    <property type="protein sequence ID" value="SFF87211.1"/>
    <property type="molecule type" value="Genomic_DNA"/>
</dbReference>
<dbReference type="Proteomes" id="UP000199323">
    <property type="component" value="Unassembled WGS sequence"/>
</dbReference>
<organism evidence="1 2">
    <name type="scientific">Actinacidiphila alni</name>
    <dbReference type="NCBI Taxonomy" id="380248"/>
    <lineage>
        <taxon>Bacteria</taxon>
        <taxon>Bacillati</taxon>
        <taxon>Actinomycetota</taxon>
        <taxon>Actinomycetes</taxon>
        <taxon>Kitasatosporales</taxon>
        <taxon>Streptomycetaceae</taxon>
        <taxon>Actinacidiphila</taxon>
    </lineage>
</organism>
<evidence type="ECO:0000313" key="2">
    <source>
        <dbReference type="Proteomes" id="UP000199323"/>
    </source>
</evidence>
<dbReference type="AlphaFoldDB" id="A0A1I2MDC2"/>
<proteinExistence type="predicted"/>
<accession>A0A1I2MDC2</accession>